<evidence type="ECO:0000256" key="1">
    <source>
        <dbReference type="SAM" id="Coils"/>
    </source>
</evidence>
<organism evidence="2 3">
    <name type="scientific">Candidatus Phytoplasma bonamiae</name>
    <dbReference type="NCBI Taxonomy" id="2982626"/>
    <lineage>
        <taxon>Bacteria</taxon>
        <taxon>Bacillati</taxon>
        <taxon>Mycoplasmatota</taxon>
        <taxon>Mollicutes</taxon>
        <taxon>Acholeplasmatales</taxon>
        <taxon>Acholeplasmataceae</taxon>
        <taxon>Candidatus Phytoplasma</taxon>
        <taxon>16SrII (Peanut WB group)</taxon>
    </lineage>
</organism>
<keyword evidence="3" id="KW-1185">Reference proteome</keyword>
<sequence length="205" mass="25203">MNKRIDKKLLTIFLLLIFFLMFYCIFITKKKNFLFNNLLNKDENHILKILQRQPKSESKKEENFKILNKYHLLLDFIEEISLKYQNKIKKIDNKLNLYQKDYSVLNKELHHYKKLKKTFNAEIIRLSRELNQKKQKLIEKKIFSFKKVSLILEEQKIQDFQKKHDEMNPIIKAKRDQIQNLKIKMIDLVKYKNIYFQILYDLKDN</sequence>
<dbReference type="RefSeq" id="WP_304514494.1">
    <property type="nucleotide sequence ID" value="NZ_JAOSIQ010000035.1"/>
</dbReference>
<proteinExistence type="predicted"/>
<protein>
    <submittedName>
        <fullName evidence="2">Effector</fullName>
    </submittedName>
</protein>
<keyword evidence="1" id="KW-0175">Coiled coil</keyword>
<comment type="caution">
    <text evidence="2">The sequence shown here is derived from an EMBL/GenBank/DDBJ whole genome shotgun (WGS) entry which is preliminary data.</text>
</comment>
<evidence type="ECO:0000313" key="3">
    <source>
        <dbReference type="Proteomes" id="UP001170683"/>
    </source>
</evidence>
<dbReference type="EMBL" id="JAOSIQ010000035">
    <property type="protein sequence ID" value="MDO8064301.1"/>
    <property type="molecule type" value="Genomic_DNA"/>
</dbReference>
<accession>A0ABT9D667</accession>
<dbReference type="Proteomes" id="UP001170683">
    <property type="component" value="Unassembled WGS sequence"/>
</dbReference>
<reference evidence="2 3" key="1">
    <citation type="journal article" date="2023" name="Int. J. Syst. Evol. Microbiol.">
        <title>The observation of taxonomic boundaries for the 16SrII and 16SrXXV phytoplasmas using genome-based delimitation.</title>
        <authorList>
            <person name="Rodrigues Jardim B."/>
            <person name="Tran-Nguyen L.T.T."/>
            <person name="Gambley C."/>
            <person name="Al-Sadi A.M."/>
            <person name="Al-Subhi A.M."/>
            <person name="Foissac X."/>
            <person name="Salar P."/>
            <person name="Cai H."/>
            <person name="Yang J.Y."/>
            <person name="Davis R."/>
            <person name="Jones L."/>
            <person name="Rodoni B."/>
            <person name="Constable F.E."/>
        </authorList>
    </citation>
    <scope>NUCLEOTIDE SEQUENCE [LARGE SCALE GENOMIC DNA]</scope>
    <source>
        <strain evidence="2">BAWM-225</strain>
    </source>
</reference>
<name>A0ABT9D667_9MOLU</name>
<evidence type="ECO:0000313" key="2">
    <source>
        <dbReference type="EMBL" id="MDO8064301.1"/>
    </source>
</evidence>
<feature type="coiled-coil region" evidence="1">
    <location>
        <begin position="88"/>
        <end position="140"/>
    </location>
</feature>
<gene>
    <name evidence="2" type="ORF">OC701_02425</name>
</gene>